<gene>
    <name evidence="8" type="ORF">E6H00_08115</name>
</gene>
<feature type="transmembrane region" description="Helical" evidence="7">
    <location>
        <begin position="101"/>
        <end position="126"/>
    </location>
</feature>
<feature type="transmembrane region" description="Helical" evidence="7">
    <location>
        <begin position="265"/>
        <end position="285"/>
    </location>
</feature>
<feature type="transmembrane region" description="Helical" evidence="7">
    <location>
        <begin position="448"/>
        <end position="468"/>
    </location>
</feature>
<feature type="transmembrane region" description="Helical" evidence="7">
    <location>
        <begin position="474"/>
        <end position="496"/>
    </location>
</feature>
<dbReference type="InterPro" id="IPR050833">
    <property type="entry name" value="Poly_Biosynth_Transport"/>
</dbReference>
<keyword evidence="3 7" id="KW-0812">Transmembrane</keyword>
<evidence type="ECO:0000313" key="9">
    <source>
        <dbReference type="Proteomes" id="UP000318509"/>
    </source>
</evidence>
<dbReference type="AlphaFoldDB" id="A0A537K2J7"/>
<feature type="compositionally biased region" description="Basic residues" evidence="6">
    <location>
        <begin position="9"/>
        <end position="19"/>
    </location>
</feature>
<feature type="transmembrane region" description="Helical" evidence="7">
    <location>
        <begin position="508"/>
        <end position="530"/>
    </location>
</feature>
<dbReference type="EMBL" id="VBAK01000116">
    <property type="protein sequence ID" value="TMI89980.1"/>
    <property type="molecule type" value="Genomic_DNA"/>
</dbReference>
<sequence length="575" mass="59736">MVREEHRQRHERPRARRVRAAGPAAVHGRGGGGVAGGGGVELASLRGAIPEVEVLVPLRTPVGLVSILEAIPGDERGRTAPAATAHGARAAGSGGSGAGPVLLLAAGRAVAFAATFATPLVLARVFDQAEFGTYKQLFVVYTTLAGIAQFGMAESLLYFLPFSPGRGGRYTANALLVLAAAGLACLGLLALAGPHLSRWLGNAALPGLSGLLGAYLMFMLPSMVLELVMTARKRYFGAALAYGLSDLLRAVALVAPAVVTRRVDMLLAGAVTFGAVRLGAALLYLGREFRGRLRPAGGLLRDQLTYSLPLQLGVVLWVLVLNLHYYAVAASVNAATFAIYAVGCLQIPLFDFVLTPAANVMMVRMQEAFTARRPDAVAAIWHDTTSRLAMLFFPLVGLLLVTGRELILFLFTARYAASVPIFLVFTAGYLFTTFLTDGVLRVHADTRTIAIIYAIDLGLVAVLVPAGMAAFGMVGATAATAFTGGVIGKSLALIRVKRLMGVTLAALLPWRSLGEVSAAAAAAALAALAVKPHLGTAPLVLLAAVSGVYAAVYLGILIARGRLEIGTGRAPGVSG</sequence>
<comment type="caution">
    <text evidence="8">The sequence shown here is derived from an EMBL/GenBank/DDBJ whole genome shotgun (WGS) entry which is preliminary data.</text>
</comment>
<keyword evidence="5 7" id="KW-0472">Membrane</keyword>
<feature type="transmembrane region" description="Helical" evidence="7">
    <location>
        <begin position="235"/>
        <end position="259"/>
    </location>
</feature>
<feature type="transmembrane region" description="Helical" evidence="7">
    <location>
        <begin position="138"/>
        <end position="160"/>
    </location>
</feature>
<feature type="transmembrane region" description="Helical" evidence="7">
    <location>
        <begin position="417"/>
        <end position="436"/>
    </location>
</feature>
<evidence type="ECO:0000256" key="3">
    <source>
        <dbReference type="ARBA" id="ARBA00022692"/>
    </source>
</evidence>
<reference evidence="8 9" key="1">
    <citation type="journal article" date="2019" name="Nat. Microbiol.">
        <title>Mediterranean grassland soil C-N compound turnover is dependent on rainfall and depth, and is mediated by genomically divergent microorganisms.</title>
        <authorList>
            <person name="Diamond S."/>
            <person name="Andeer P.F."/>
            <person name="Li Z."/>
            <person name="Crits-Christoph A."/>
            <person name="Burstein D."/>
            <person name="Anantharaman K."/>
            <person name="Lane K.R."/>
            <person name="Thomas B.C."/>
            <person name="Pan C."/>
            <person name="Northen T.R."/>
            <person name="Banfield J.F."/>
        </authorList>
    </citation>
    <scope>NUCLEOTIDE SEQUENCE [LARGE SCALE GENOMIC DNA]</scope>
    <source>
        <strain evidence="8">NP_3</strain>
    </source>
</reference>
<accession>A0A537K2J7</accession>
<keyword evidence="2" id="KW-1003">Cell membrane</keyword>
<dbReference type="Proteomes" id="UP000318509">
    <property type="component" value="Unassembled WGS sequence"/>
</dbReference>
<feature type="transmembrane region" description="Helical" evidence="7">
    <location>
        <begin position="204"/>
        <end position="228"/>
    </location>
</feature>
<evidence type="ECO:0000256" key="2">
    <source>
        <dbReference type="ARBA" id="ARBA00022475"/>
    </source>
</evidence>
<comment type="subcellular location">
    <subcellularLocation>
        <location evidence="1">Cell membrane</location>
        <topology evidence="1">Multi-pass membrane protein</topology>
    </subcellularLocation>
</comment>
<evidence type="ECO:0008006" key="10">
    <source>
        <dbReference type="Google" id="ProtNLM"/>
    </source>
</evidence>
<feature type="transmembrane region" description="Helical" evidence="7">
    <location>
        <begin position="337"/>
        <end position="363"/>
    </location>
</feature>
<evidence type="ECO:0000313" key="8">
    <source>
        <dbReference type="EMBL" id="TMI89980.1"/>
    </source>
</evidence>
<feature type="transmembrane region" description="Helical" evidence="7">
    <location>
        <begin position="536"/>
        <end position="559"/>
    </location>
</feature>
<feature type="transmembrane region" description="Helical" evidence="7">
    <location>
        <begin position="388"/>
        <end position="411"/>
    </location>
</feature>
<protein>
    <recommendedName>
        <fullName evidence="10">Lipopolysaccharide biosynthesis protein</fullName>
    </recommendedName>
</protein>
<evidence type="ECO:0000256" key="4">
    <source>
        <dbReference type="ARBA" id="ARBA00022989"/>
    </source>
</evidence>
<evidence type="ECO:0000256" key="6">
    <source>
        <dbReference type="SAM" id="MobiDB-lite"/>
    </source>
</evidence>
<dbReference type="GO" id="GO:0005886">
    <property type="term" value="C:plasma membrane"/>
    <property type="evidence" value="ECO:0007669"/>
    <property type="project" value="UniProtKB-SubCell"/>
</dbReference>
<evidence type="ECO:0000256" key="7">
    <source>
        <dbReference type="SAM" id="Phobius"/>
    </source>
</evidence>
<keyword evidence="4 7" id="KW-1133">Transmembrane helix</keyword>
<evidence type="ECO:0000256" key="5">
    <source>
        <dbReference type="ARBA" id="ARBA00023136"/>
    </source>
</evidence>
<dbReference type="PANTHER" id="PTHR30250:SF11">
    <property type="entry name" value="O-ANTIGEN TRANSPORTER-RELATED"/>
    <property type="match status" value="1"/>
</dbReference>
<feature type="transmembrane region" description="Helical" evidence="7">
    <location>
        <begin position="306"/>
        <end position="325"/>
    </location>
</feature>
<feature type="region of interest" description="Disordered" evidence="6">
    <location>
        <begin position="1"/>
        <end position="32"/>
    </location>
</feature>
<feature type="transmembrane region" description="Helical" evidence="7">
    <location>
        <begin position="172"/>
        <end position="192"/>
    </location>
</feature>
<name>A0A537K2J7_9BACT</name>
<dbReference type="Pfam" id="PF13440">
    <property type="entry name" value="Polysacc_synt_3"/>
    <property type="match status" value="1"/>
</dbReference>
<dbReference type="PANTHER" id="PTHR30250">
    <property type="entry name" value="PST FAMILY PREDICTED COLANIC ACID TRANSPORTER"/>
    <property type="match status" value="1"/>
</dbReference>
<evidence type="ECO:0000256" key="1">
    <source>
        <dbReference type="ARBA" id="ARBA00004651"/>
    </source>
</evidence>
<proteinExistence type="predicted"/>
<organism evidence="8 9">
    <name type="scientific">Candidatus Segetimicrobium genomatis</name>
    <dbReference type="NCBI Taxonomy" id="2569760"/>
    <lineage>
        <taxon>Bacteria</taxon>
        <taxon>Bacillati</taxon>
        <taxon>Candidatus Sysuimicrobiota</taxon>
        <taxon>Candidatus Sysuimicrobiia</taxon>
        <taxon>Candidatus Sysuimicrobiales</taxon>
        <taxon>Candidatus Segetimicrobiaceae</taxon>
        <taxon>Candidatus Segetimicrobium</taxon>
    </lineage>
</organism>